<protein>
    <submittedName>
        <fullName evidence="1">Uncharacterized protein</fullName>
    </submittedName>
</protein>
<dbReference type="AlphaFoldDB" id="A0A380MW20"/>
<dbReference type="Proteomes" id="UP000254601">
    <property type="component" value="Unassembled WGS sequence"/>
</dbReference>
<name>A0A380MW20_9GAMM</name>
<reference evidence="1 2" key="1">
    <citation type="submission" date="2018-06" db="EMBL/GenBank/DDBJ databases">
        <authorList>
            <consortium name="Pathogen Informatics"/>
            <person name="Doyle S."/>
        </authorList>
    </citation>
    <scope>NUCLEOTIDE SEQUENCE [LARGE SCALE GENOMIC DNA]</scope>
    <source>
        <strain evidence="1 2">NCTC13337</strain>
    </source>
</reference>
<evidence type="ECO:0000313" key="2">
    <source>
        <dbReference type="Proteomes" id="UP000254601"/>
    </source>
</evidence>
<organism evidence="1 2">
    <name type="scientific">Suttonella ornithocola</name>
    <dbReference type="NCBI Taxonomy" id="279832"/>
    <lineage>
        <taxon>Bacteria</taxon>
        <taxon>Pseudomonadati</taxon>
        <taxon>Pseudomonadota</taxon>
        <taxon>Gammaproteobacteria</taxon>
        <taxon>Cardiobacteriales</taxon>
        <taxon>Cardiobacteriaceae</taxon>
        <taxon>Suttonella</taxon>
    </lineage>
</organism>
<gene>
    <name evidence="1" type="ORF">NCTC13337_02003</name>
</gene>
<keyword evidence="2" id="KW-1185">Reference proteome</keyword>
<sequence>MISSAIFDDLRLEKRKKRFDDLPLQCSTGFQVNSYD</sequence>
<dbReference type="EMBL" id="UHIC01000001">
    <property type="protein sequence ID" value="SUO96755.1"/>
    <property type="molecule type" value="Genomic_DNA"/>
</dbReference>
<evidence type="ECO:0000313" key="1">
    <source>
        <dbReference type="EMBL" id="SUO96755.1"/>
    </source>
</evidence>
<accession>A0A380MW20</accession>
<proteinExistence type="predicted"/>